<feature type="compositionally biased region" description="Low complexity" evidence="1">
    <location>
        <begin position="584"/>
        <end position="603"/>
    </location>
</feature>
<dbReference type="EMBL" id="LSSL01004604">
    <property type="protein sequence ID" value="OLY79338.1"/>
    <property type="molecule type" value="Genomic_DNA"/>
</dbReference>
<evidence type="ECO:0000256" key="1">
    <source>
        <dbReference type="SAM" id="MobiDB-lite"/>
    </source>
</evidence>
<dbReference type="OrthoDB" id="5739701at2759"/>
<feature type="compositionally biased region" description="Low complexity" evidence="1">
    <location>
        <begin position="173"/>
        <end position="208"/>
    </location>
</feature>
<organism evidence="2 3">
    <name type="scientific">Smittium mucronatum</name>
    <dbReference type="NCBI Taxonomy" id="133383"/>
    <lineage>
        <taxon>Eukaryota</taxon>
        <taxon>Fungi</taxon>
        <taxon>Fungi incertae sedis</taxon>
        <taxon>Zoopagomycota</taxon>
        <taxon>Kickxellomycotina</taxon>
        <taxon>Harpellomycetes</taxon>
        <taxon>Harpellales</taxon>
        <taxon>Legeriomycetaceae</taxon>
        <taxon>Smittium</taxon>
    </lineage>
</organism>
<feature type="compositionally biased region" description="Polar residues" evidence="1">
    <location>
        <begin position="628"/>
        <end position="639"/>
    </location>
</feature>
<feature type="region of interest" description="Disordered" evidence="1">
    <location>
        <begin position="98"/>
        <end position="225"/>
    </location>
</feature>
<dbReference type="AlphaFoldDB" id="A0A1R0GR63"/>
<feature type="region of interest" description="Disordered" evidence="1">
    <location>
        <begin position="584"/>
        <end position="639"/>
    </location>
</feature>
<name>A0A1R0GR63_9FUNG</name>
<dbReference type="Proteomes" id="UP000187455">
    <property type="component" value="Unassembled WGS sequence"/>
</dbReference>
<gene>
    <name evidence="2" type="ORF">AYI68_g6595</name>
</gene>
<evidence type="ECO:0000313" key="3">
    <source>
        <dbReference type="Proteomes" id="UP000187455"/>
    </source>
</evidence>
<comment type="caution">
    <text evidence="2">The sequence shown here is derived from an EMBL/GenBank/DDBJ whole genome shotgun (WGS) entry which is preliminary data.</text>
</comment>
<dbReference type="STRING" id="133383.A0A1R0GR63"/>
<sequence>MADPRMQLLKKGWYWEVQPAKFVLERYRANTRKLWCPSPKCIGRGSSSFNRDSNGTGGNRHAEFRCASCGTKFRIEAFFVDILNGDIRDLPESTNWESLLPEPVHSDPVSAPSPAPVPTSTPARITRTESKFPPRLRISVPPPTDDDSDFIPISRMKTIRPRHISGHPSLATAASASASSSSRKRSPVVSSAASSSSSKPSSKPSSCSHSHKRKRDEGNSVASPPLDQATFFRVLKKHKEEVEKVSKVALEKLEAENREVKHHLFLQSERYSRLEMRVNEIYSFLNRTANPEPVPIDAENTLVNYSGTSTATLPSNYFSDPPSPIISTQPRSLFGSVSFGMDLSVFGESTLVPGRIPGYYASPPDASSSASPSNNIAPSLSPVTDTAPVPASATAPATNSSLPPPHPSSSRPTIHQLAVSQNKSGSITEYTKISDALKILTGKKYPPGTLPSEIKHGVHRVFIQGLRKTSVSVARKYLGDLSFSNSKILNIRFIAQNTAELTVTGDYIETFLSRVSDLTVFTLLKKFNPSLPLDKNCPPATREKIRLAYISSLREAVEKAKSKVIVDYTYDLATDLDLDIGQNSLPSVSSSAPEPAPPAASTSQHPPSAAPPVKLYPGTQEEEAEINIQVSPAQPINEG</sequence>
<accession>A0A1R0GR63</accession>
<feature type="non-terminal residue" evidence="2">
    <location>
        <position position="639"/>
    </location>
</feature>
<feature type="compositionally biased region" description="Low complexity" evidence="1">
    <location>
        <begin position="363"/>
        <end position="401"/>
    </location>
</feature>
<reference evidence="2 3" key="1">
    <citation type="journal article" date="2016" name="Mol. Biol. Evol.">
        <title>Genome-Wide Survey of Gut Fungi (Harpellales) Reveals the First Horizontally Transferred Ubiquitin Gene from a Mosquito Host.</title>
        <authorList>
            <person name="Wang Y."/>
            <person name="White M.M."/>
            <person name="Kvist S."/>
            <person name="Moncalvo J.M."/>
        </authorList>
    </citation>
    <scope>NUCLEOTIDE SEQUENCE [LARGE SCALE GENOMIC DNA]</scope>
    <source>
        <strain evidence="2 3">ALG-7-W6</strain>
    </source>
</reference>
<proteinExistence type="predicted"/>
<protein>
    <submittedName>
        <fullName evidence="2">Uncharacterized protein</fullName>
    </submittedName>
</protein>
<feature type="region of interest" description="Disordered" evidence="1">
    <location>
        <begin position="363"/>
        <end position="414"/>
    </location>
</feature>
<evidence type="ECO:0000313" key="2">
    <source>
        <dbReference type="EMBL" id="OLY79338.1"/>
    </source>
</evidence>
<keyword evidence="3" id="KW-1185">Reference proteome</keyword>